<sequence length="61" mass="6477">MTGRARGATLRSEKSSDLGGSVVRRTESVGEGAACAVRTLPMLTSRRHIDLQRVCSSMAEA</sequence>
<dbReference type="NCBIfam" id="NF042934">
    <property type="entry name" value="cis_reg_atten"/>
    <property type="match status" value="1"/>
</dbReference>
<organism evidence="2 3">
    <name type="scientific">Kitasatospora terrestris</name>
    <dbReference type="NCBI Taxonomy" id="258051"/>
    <lineage>
        <taxon>Bacteria</taxon>
        <taxon>Bacillati</taxon>
        <taxon>Actinomycetota</taxon>
        <taxon>Actinomycetes</taxon>
        <taxon>Kitasatosporales</taxon>
        <taxon>Streptomycetaceae</taxon>
        <taxon>Kitasatospora</taxon>
    </lineage>
</organism>
<gene>
    <name evidence="2" type="ORF">GCM10023235_67460</name>
</gene>
<evidence type="ECO:0000313" key="2">
    <source>
        <dbReference type="EMBL" id="GAA4877891.1"/>
    </source>
</evidence>
<keyword evidence="3" id="KW-1185">Reference proteome</keyword>
<proteinExistence type="predicted"/>
<evidence type="ECO:0000313" key="3">
    <source>
        <dbReference type="Proteomes" id="UP001501752"/>
    </source>
</evidence>
<protein>
    <submittedName>
        <fullName evidence="2">Uncharacterized protein</fullName>
    </submittedName>
</protein>
<comment type="caution">
    <text evidence="2">The sequence shown here is derived from an EMBL/GenBank/DDBJ whole genome shotgun (WGS) entry which is preliminary data.</text>
</comment>
<name>A0ABP9EL23_9ACTN</name>
<accession>A0ABP9EL23</accession>
<dbReference type="Proteomes" id="UP001501752">
    <property type="component" value="Unassembled WGS sequence"/>
</dbReference>
<evidence type="ECO:0000256" key="1">
    <source>
        <dbReference type="SAM" id="MobiDB-lite"/>
    </source>
</evidence>
<dbReference type="EMBL" id="BAABIS010000001">
    <property type="protein sequence ID" value="GAA4877891.1"/>
    <property type="molecule type" value="Genomic_DNA"/>
</dbReference>
<feature type="region of interest" description="Disordered" evidence="1">
    <location>
        <begin position="1"/>
        <end position="29"/>
    </location>
</feature>
<dbReference type="InterPro" id="IPR049979">
    <property type="entry name" value="Cys_resp_CS_actino"/>
</dbReference>
<reference evidence="3" key="1">
    <citation type="journal article" date="2019" name="Int. J. Syst. Evol. Microbiol.">
        <title>The Global Catalogue of Microorganisms (GCM) 10K type strain sequencing project: providing services to taxonomists for standard genome sequencing and annotation.</title>
        <authorList>
            <consortium name="The Broad Institute Genomics Platform"/>
            <consortium name="The Broad Institute Genome Sequencing Center for Infectious Disease"/>
            <person name="Wu L."/>
            <person name="Ma J."/>
        </authorList>
    </citation>
    <scope>NUCLEOTIDE SEQUENCE [LARGE SCALE GENOMIC DNA]</scope>
    <source>
        <strain evidence="3">JCM 13006</strain>
    </source>
</reference>